<dbReference type="EMBL" id="JAVDYB010000001">
    <property type="protein sequence ID" value="MDR7274713.1"/>
    <property type="molecule type" value="Genomic_DNA"/>
</dbReference>
<dbReference type="Proteomes" id="UP001183643">
    <property type="component" value="Unassembled WGS sequence"/>
</dbReference>
<feature type="signal peptide" evidence="1">
    <location>
        <begin position="1"/>
        <end position="26"/>
    </location>
</feature>
<evidence type="ECO:0008006" key="4">
    <source>
        <dbReference type="Google" id="ProtNLM"/>
    </source>
</evidence>
<evidence type="ECO:0000256" key="1">
    <source>
        <dbReference type="SAM" id="SignalP"/>
    </source>
</evidence>
<proteinExistence type="predicted"/>
<reference evidence="2" key="1">
    <citation type="submission" date="2023-07" db="EMBL/GenBank/DDBJ databases">
        <title>Sequencing the genomes of 1000 actinobacteria strains.</title>
        <authorList>
            <person name="Klenk H.-P."/>
        </authorList>
    </citation>
    <scope>NUCLEOTIDE SEQUENCE</scope>
    <source>
        <strain evidence="2">DSM 44707</strain>
    </source>
</reference>
<evidence type="ECO:0000313" key="3">
    <source>
        <dbReference type="Proteomes" id="UP001183643"/>
    </source>
</evidence>
<accession>A0AAE3YM38</accession>
<organism evidence="2 3">
    <name type="scientific">Catenuloplanes atrovinosus</name>
    <dbReference type="NCBI Taxonomy" id="137266"/>
    <lineage>
        <taxon>Bacteria</taxon>
        <taxon>Bacillati</taxon>
        <taxon>Actinomycetota</taxon>
        <taxon>Actinomycetes</taxon>
        <taxon>Micromonosporales</taxon>
        <taxon>Micromonosporaceae</taxon>
        <taxon>Catenuloplanes</taxon>
    </lineage>
</organism>
<evidence type="ECO:0000313" key="2">
    <source>
        <dbReference type="EMBL" id="MDR7274713.1"/>
    </source>
</evidence>
<name>A0AAE3YM38_9ACTN</name>
<dbReference type="RefSeq" id="WP_310364737.1">
    <property type="nucleotide sequence ID" value="NZ_JAVDYB010000001.1"/>
</dbReference>
<protein>
    <recommendedName>
        <fullName evidence="4">Secreted protein</fullName>
    </recommendedName>
</protein>
<dbReference type="AlphaFoldDB" id="A0AAE3YM38"/>
<gene>
    <name evidence="2" type="ORF">J2S41_001491</name>
</gene>
<keyword evidence="1" id="KW-0732">Signal</keyword>
<sequence>MTRIRRLTLLVLPLALSIFVASPASAAPAKATAASLARAALHRSVAAAPPNLPSYVTNSVGNSSIIAVGVIGQKDGVYKVPGKYDERLQPQMWSHSQFGWNTTGGWYTGPGYCTAQMRSDDHGKTWRDQLPDLGPGVHLIGPNTSYALYAYPC</sequence>
<comment type="caution">
    <text evidence="2">The sequence shown here is derived from an EMBL/GenBank/DDBJ whole genome shotgun (WGS) entry which is preliminary data.</text>
</comment>
<keyword evidence="3" id="KW-1185">Reference proteome</keyword>
<feature type="chain" id="PRO_5042176056" description="Secreted protein" evidence="1">
    <location>
        <begin position="27"/>
        <end position="153"/>
    </location>
</feature>